<evidence type="ECO:0000313" key="8">
    <source>
        <dbReference type="Proteomes" id="UP000324996"/>
    </source>
</evidence>
<keyword evidence="3" id="KW-0238">DNA-binding</keyword>
<reference evidence="7 8" key="1">
    <citation type="submission" date="2019-09" db="EMBL/GenBank/DDBJ databases">
        <title>NBRP : Genome information of microbial organism related human and environment.</title>
        <authorList>
            <person name="Hattori M."/>
            <person name="Oshima K."/>
            <person name="Inaba H."/>
            <person name="Suda W."/>
            <person name="Sakamoto M."/>
            <person name="Iino T."/>
            <person name="Kitahara M."/>
            <person name="Oshida Y."/>
            <person name="Iida T."/>
            <person name="Kudo T."/>
            <person name="Itoh T."/>
            <person name="Ohkuma M."/>
        </authorList>
    </citation>
    <scope>NUCLEOTIDE SEQUENCE [LARGE SCALE GENOMIC DNA]</scope>
    <source>
        <strain evidence="7 8">Q-1</strain>
    </source>
</reference>
<dbReference type="InterPro" id="IPR000847">
    <property type="entry name" value="LysR_HTH_N"/>
</dbReference>
<organism evidence="7 8">
    <name type="scientific">Iodidimonas nitroreducens</name>
    <dbReference type="NCBI Taxonomy" id="1236968"/>
    <lineage>
        <taxon>Bacteria</taxon>
        <taxon>Pseudomonadati</taxon>
        <taxon>Pseudomonadota</taxon>
        <taxon>Alphaproteobacteria</taxon>
        <taxon>Iodidimonadales</taxon>
        <taxon>Iodidimonadaceae</taxon>
        <taxon>Iodidimonas</taxon>
    </lineage>
</organism>
<dbReference type="EMBL" id="BKCN01000005">
    <property type="protein sequence ID" value="GER03668.1"/>
    <property type="molecule type" value="Genomic_DNA"/>
</dbReference>
<dbReference type="GO" id="GO:0032993">
    <property type="term" value="C:protein-DNA complex"/>
    <property type="evidence" value="ECO:0007669"/>
    <property type="project" value="TreeGrafter"/>
</dbReference>
<keyword evidence="5" id="KW-0804">Transcription</keyword>
<dbReference type="Proteomes" id="UP000324996">
    <property type="component" value="Unassembled WGS sequence"/>
</dbReference>
<keyword evidence="2" id="KW-0805">Transcription regulation</keyword>
<comment type="similarity">
    <text evidence="1">Belongs to the LysR transcriptional regulatory family.</text>
</comment>
<dbReference type="SUPFAM" id="SSF46785">
    <property type="entry name" value="Winged helix' DNA-binding domain"/>
    <property type="match status" value="1"/>
</dbReference>
<dbReference type="CDD" id="cd08411">
    <property type="entry name" value="PBP2_OxyR"/>
    <property type="match status" value="1"/>
</dbReference>
<dbReference type="Gene3D" id="1.10.10.10">
    <property type="entry name" value="Winged helix-like DNA-binding domain superfamily/Winged helix DNA-binding domain"/>
    <property type="match status" value="1"/>
</dbReference>
<dbReference type="PANTHER" id="PTHR30346:SF26">
    <property type="entry name" value="HYDROGEN PEROXIDE-INDUCIBLE GENES ACTIVATOR"/>
    <property type="match status" value="1"/>
</dbReference>
<evidence type="ECO:0000256" key="5">
    <source>
        <dbReference type="ARBA" id="ARBA00023163"/>
    </source>
</evidence>
<protein>
    <submittedName>
        <fullName evidence="7">Hyaluronan synthase</fullName>
    </submittedName>
</protein>
<dbReference type="SUPFAM" id="SSF53850">
    <property type="entry name" value="Periplasmic binding protein-like II"/>
    <property type="match status" value="1"/>
</dbReference>
<keyword evidence="4" id="KW-0010">Activator</keyword>
<dbReference type="GO" id="GO:0003700">
    <property type="term" value="F:DNA-binding transcription factor activity"/>
    <property type="evidence" value="ECO:0007669"/>
    <property type="project" value="InterPro"/>
</dbReference>
<evidence type="ECO:0000256" key="4">
    <source>
        <dbReference type="ARBA" id="ARBA00023159"/>
    </source>
</evidence>
<dbReference type="Pfam" id="PF00126">
    <property type="entry name" value="HTH_1"/>
    <property type="match status" value="1"/>
</dbReference>
<dbReference type="PANTHER" id="PTHR30346">
    <property type="entry name" value="TRANSCRIPTIONAL DUAL REGULATOR HCAR-RELATED"/>
    <property type="match status" value="1"/>
</dbReference>
<dbReference type="InterPro" id="IPR036388">
    <property type="entry name" value="WH-like_DNA-bd_sf"/>
</dbReference>
<dbReference type="AlphaFoldDB" id="A0A5A7N6F0"/>
<evidence type="ECO:0000313" key="7">
    <source>
        <dbReference type="EMBL" id="GER03668.1"/>
    </source>
</evidence>
<dbReference type="Gene3D" id="3.40.190.10">
    <property type="entry name" value="Periplasmic binding protein-like II"/>
    <property type="match status" value="2"/>
</dbReference>
<feature type="domain" description="HTH lysR-type" evidence="6">
    <location>
        <begin position="12"/>
        <end position="69"/>
    </location>
</feature>
<dbReference type="RefSeq" id="WP_052371092.1">
    <property type="nucleotide sequence ID" value="NZ_BKCN01000005.1"/>
</dbReference>
<dbReference type="Pfam" id="PF03466">
    <property type="entry name" value="LysR_substrate"/>
    <property type="match status" value="1"/>
</dbReference>
<dbReference type="PRINTS" id="PR00039">
    <property type="entry name" value="HTHLYSR"/>
</dbReference>
<dbReference type="PROSITE" id="PS50931">
    <property type="entry name" value="HTH_LYSR"/>
    <property type="match status" value="1"/>
</dbReference>
<accession>A0A5A7N6F0</accession>
<evidence type="ECO:0000256" key="3">
    <source>
        <dbReference type="ARBA" id="ARBA00023125"/>
    </source>
</evidence>
<gene>
    <name evidence="7" type="primary">oxyR_2</name>
    <name evidence="7" type="ORF">JCM17846_13500</name>
</gene>
<evidence type="ECO:0000259" key="6">
    <source>
        <dbReference type="PROSITE" id="PS50931"/>
    </source>
</evidence>
<sequence>MTITKKQTHREPGVKQIRYFLEVAKAGSFRRAASRLGVSQPTLSAQISALEEILGCILLERAKTGAMPTPIGQEIIPLAEEILHDISLLMDRARLGHGGLGGTHRLGVSPSIGPYLLPEVIGAIHDAYPDLRLYVREEDPRALEAKLLDGRFDIILTSMPMDIGGLVTHSLYDEPLLLTASLDHPLAAKAMVEGADLRDQTLLALEERYRFFDQVQELAHRFQARLLREYEGTSLDTLRHMVGMNMGLGFLPALYVRSEILPRKDVLVLSLNEELTYRTVAMAWRPSVPHRRLYRELAQFIRQICQDRLSADVRVHEPSAFEARQD</sequence>
<name>A0A5A7N6F0_9PROT</name>
<dbReference type="FunFam" id="1.10.10.10:FF:000001">
    <property type="entry name" value="LysR family transcriptional regulator"/>
    <property type="match status" value="1"/>
</dbReference>
<evidence type="ECO:0000256" key="2">
    <source>
        <dbReference type="ARBA" id="ARBA00023015"/>
    </source>
</evidence>
<dbReference type="InterPro" id="IPR036390">
    <property type="entry name" value="WH_DNA-bd_sf"/>
</dbReference>
<dbReference type="GO" id="GO:0003677">
    <property type="term" value="F:DNA binding"/>
    <property type="evidence" value="ECO:0007669"/>
    <property type="project" value="UniProtKB-KW"/>
</dbReference>
<comment type="caution">
    <text evidence="7">The sequence shown here is derived from an EMBL/GenBank/DDBJ whole genome shotgun (WGS) entry which is preliminary data.</text>
</comment>
<evidence type="ECO:0000256" key="1">
    <source>
        <dbReference type="ARBA" id="ARBA00009437"/>
    </source>
</evidence>
<keyword evidence="8" id="KW-1185">Reference proteome</keyword>
<proteinExistence type="inferred from homology"/>
<dbReference type="InterPro" id="IPR005119">
    <property type="entry name" value="LysR_subst-bd"/>
</dbReference>